<dbReference type="GO" id="GO:0008270">
    <property type="term" value="F:zinc ion binding"/>
    <property type="evidence" value="ECO:0007669"/>
    <property type="project" value="UniProtKB-KW"/>
</dbReference>
<dbReference type="PROSITE" id="PS51873">
    <property type="entry name" value="TRIAD"/>
    <property type="match status" value="1"/>
</dbReference>
<sequence length="1086" mass="120926">MEEHDLLIVADGTASMRLYLQSLNTSLPQILSVSALTGCFSRIGILVYRDYSCDRLLEWSGWVNPHERPETRAGKDQPDLIAMAKGLQTQGNTDTPEAAKTGLAKAYELMRPNAKTLILLYTDAPPHWMDPDRKWSQNTIQEKEALEVTDAYGGFGPSFVDWVSAARCLVSGEKQATVFAIVSSDADPKTVACYNYLSAATDGACVHLSYHGQSAHRIYKVTVDMVLAWMGVAQDSASTSTEHSTGRLLHYVSTKGMDELRSESDEAARLFFQSSNRSPMDFSNTRSVELDYENLRLYLPRKPAPVHDFAQRWQSDPAYKIMAVEHLMRIVKEDVQAITLNPVFGGLWRAVCADRKYSRRQEILDAFSASLDQLTDAGIKGEIRTWLEESYDRSAELAEIINTVPTEERYPCVFLDPTLKFGDDSDSMTPLTRPQLLEIGRSCSGDVLRRLGRVLAQLTYVESARDMPEHIAATGIDQVARIPLSLASYEHDRQFWKVLFHLIVPGTKLSARPAALVAALSLRLGFTPLAAVAEQEVLSFRDKWSDMSVPENWTIDCLSLLLDADDTYRSQFEQGASGIGEERGLGRPRQLLNTVDRTLFQQLIAFKIVESNLDAPLTARVPWTPDKTKASIGPLVFCQSCQYPRSVTIMGDSEICGLCLAEDYQSEQEKEVRIQGHVSRDMTTGSDATWVECIEPKCRGQYVVYNPECLGVRAKCHYCRFSGPPQSRRPSPVVECHKCLNRMIWPHAYRPDSFTEDAFACPHCESGLPTTIELGVTARQIAAENTLAWLIRDAMNPDRSPFTGRSLFNTISAMGTDGFLSRIALFPPHERALTQSAKPIRNAADLLSTLQEFVTSRKTSGVDCSLCFSTFRPDTLHAACGRRGCGQRICTACMTSWYGLNGPGRIINPAALGCPFCRRLPTARTLCKYGMGIHAVQGLGDAVRDQGMWIYAWCGDCGSAKQYLERTCAREAPPVRADWSCEECVDKQERQRIRTERDLAEIMAETGMSKDAAERVSMIKPCPQCGTMTHCVSGCGHIQCPVEECGSHWCYFCGDSYAGDIIYDHMHDVHGGIYVAETDDEDTDLE</sequence>
<dbReference type="SUPFAM" id="SSF53300">
    <property type="entry name" value="vWA-like"/>
    <property type="match status" value="1"/>
</dbReference>
<keyword evidence="5" id="KW-0833">Ubl conjugation pathway</keyword>
<dbReference type="Gene3D" id="1.20.120.1750">
    <property type="match status" value="1"/>
</dbReference>
<evidence type="ECO:0000313" key="11">
    <source>
        <dbReference type="Proteomes" id="UP000234254"/>
    </source>
</evidence>
<evidence type="ECO:0000256" key="7">
    <source>
        <dbReference type="PROSITE-ProRule" id="PRU00175"/>
    </source>
</evidence>
<gene>
    <name evidence="10" type="ORF">P168DRAFT_305696</name>
</gene>
<comment type="caution">
    <text evidence="10">The sequence shown here is derived from an EMBL/GenBank/DDBJ whole genome shotgun (WGS) entry which is preliminary data.</text>
</comment>
<dbReference type="RefSeq" id="XP_024692011.1">
    <property type="nucleotide sequence ID" value="XM_024838958.1"/>
</dbReference>
<dbReference type="InterPro" id="IPR044066">
    <property type="entry name" value="TRIAD_supradom"/>
</dbReference>
<evidence type="ECO:0000256" key="3">
    <source>
        <dbReference type="ARBA" id="ARBA00022737"/>
    </source>
</evidence>
<reference evidence="10" key="1">
    <citation type="submission" date="2016-12" db="EMBL/GenBank/DDBJ databases">
        <title>The genomes of Aspergillus section Nigri reveals drivers in fungal speciation.</title>
        <authorList>
            <consortium name="DOE Joint Genome Institute"/>
            <person name="Vesth T.C."/>
            <person name="Nybo J."/>
            <person name="Theobald S."/>
            <person name="Brandl J."/>
            <person name="Frisvad J.C."/>
            <person name="Nielsen K.F."/>
            <person name="Lyhne E.K."/>
            <person name="Kogle M.E."/>
            <person name="Kuo A."/>
            <person name="Riley R."/>
            <person name="Clum A."/>
            <person name="Nolan M."/>
            <person name="Lipzen A."/>
            <person name="Salamov A."/>
            <person name="Henrissat B."/>
            <person name="Wiebenga A."/>
            <person name="De vries R.P."/>
            <person name="Grigoriev I.V."/>
            <person name="Mortensen U.H."/>
            <person name="Andersen M.R."/>
            <person name="Baker S.E."/>
        </authorList>
    </citation>
    <scope>NUCLEOTIDE SEQUENCE</scope>
    <source>
        <strain evidence="10">IBT 28561</strain>
    </source>
</reference>
<keyword evidence="1" id="KW-0808">Transferase</keyword>
<evidence type="ECO:0000256" key="1">
    <source>
        <dbReference type="ARBA" id="ARBA00022679"/>
    </source>
</evidence>
<dbReference type="InterPro" id="IPR036465">
    <property type="entry name" value="vWFA_dom_sf"/>
</dbReference>
<dbReference type="GeneID" id="36546482"/>
<dbReference type="OrthoDB" id="10009520at2759"/>
<keyword evidence="6" id="KW-0862">Zinc</keyword>
<accession>A0A2I1D0N4</accession>
<evidence type="ECO:0000256" key="5">
    <source>
        <dbReference type="ARBA" id="ARBA00022786"/>
    </source>
</evidence>
<dbReference type="AlphaFoldDB" id="A0A2I1D0N4"/>
<evidence type="ECO:0000256" key="6">
    <source>
        <dbReference type="ARBA" id="ARBA00022833"/>
    </source>
</evidence>
<keyword evidence="3" id="KW-0677">Repeat</keyword>
<evidence type="ECO:0000256" key="4">
    <source>
        <dbReference type="ARBA" id="ARBA00022771"/>
    </source>
</evidence>
<dbReference type="GO" id="GO:0016740">
    <property type="term" value="F:transferase activity"/>
    <property type="evidence" value="ECO:0007669"/>
    <property type="project" value="UniProtKB-KW"/>
</dbReference>
<proteinExistence type="predicted"/>
<dbReference type="Gene3D" id="3.40.50.410">
    <property type="entry name" value="von Willebrand factor, type A domain"/>
    <property type="match status" value="1"/>
</dbReference>
<keyword evidence="4 7" id="KW-0863">Zinc-finger</keyword>
<evidence type="ECO:0008006" key="12">
    <source>
        <dbReference type="Google" id="ProtNLM"/>
    </source>
</evidence>
<evidence type="ECO:0000259" key="9">
    <source>
        <dbReference type="PROSITE" id="PS51873"/>
    </source>
</evidence>
<dbReference type="EMBL" id="MSFM01000008">
    <property type="protein sequence ID" value="PKY03417.1"/>
    <property type="molecule type" value="Genomic_DNA"/>
</dbReference>
<dbReference type="SUPFAM" id="SSF57850">
    <property type="entry name" value="RING/U-box"/>
    <property type="match status" value="1"/>
</dbReference>
<keyword evidence="2" id="KW-0479">Metal-binding</keyword>
<protein>
    <recommendedName>
        <fullName evidence="12">RING-type domain-containing protein</fullName>
    </recommendedName>
</protein>
<name>A0A2I1D0N4_ASPC2</name>
<dbReference type="CDD" id="cd00198">
    <property type="entry name" value="vWFA"/>
    <property type="match status" value="1"/>
</dbReference>
<dbReference type="VEuPathDB" id="FungiDB:P168DRAFT_305696"/>
<dbReference type="PROSITE" id="PS50089">
    <property type="entry name" value="ZF_RING_2"/>
    <property type="match status" value="1"/>
</dbReference>
<keyword evidence="11" id="KW-1185">Reference proteome</keyword>
<dbReference type="InterPro" id="IPR001841">
    <property type="entry name" value="Znf_RING"/>
</dbReference>
<evidence type="ECO:0000256" key="2">
    <source>
        <dbReference type="ARBA" id="ARBA00022723"/>
    </source>
</evidence>
<evidence type="ECO:0000313" key="10">
    <source>
        <dbReference type="EMBL" id="PKY03417.1"/>
    </source>
</evidence>
<feature type="domain" description="RING-type" evidence="9">
    <location>
        <begin position="860"/>
        <end position="1076"/>
    </location>
</feature>
<organism evidence="10 11">
    <name type="scientific">Aspergillus campestris (strain IBT 28561)</name>
    <dbReference type="NCBI Taxonomy" id="1392248"/>
    <lineage>
        <taxon>Eukaryota</taxon>
        <taxon>Fungi</taxon>
        <taxon>Dikarya</taxon>
        <taxon>Ascomycota</taxon>
        <taxon>Pezizomycotina</taxon>
        <taxon>Eurotiomycetes</taxon>
        <taxon>Eurotiomycetidae</taxon>
        <taxon>Eurotiales</taxon>
        <taxon>Aspergillaceae</taxon>
        <taxon>Aspergillus</taxon>
        <taxon>Aspergillus subgen. Circumdati</taxon>
    </lineage>
</organism>
<feature type="domain" description="RING-type" evidence="8">
    <location>
        <begin position="864"/>
        <end position="918"/>
    </location>
</feature>
<evidence type="ECO:0000259" key="8">
    <source>
        <dbReference type="PROSITE" id="PS50089"/>
    </source>
</evidence>
<dbReference type="Proteomes" id="UP000234254">
    <property type="component" value="Unassembled WGS sequence"/>
</dbReference>